<evidence type="ECO:0000256" key="7">
    <source>
        <dbReference type="ARBA" id="ARBA00022741"/>
    </source>
</evidence>
<evidence type="ECO:0000256" key="10">
    <source>
        <dbReference type="ARBA" id="ARBA00022842"/>
    </source>
</evidence>
<evidence type="ECO:0000259" key="14">
    <source>
        <dbReference type="Pfam" id="PF08544"/>
    </source>
</evidence>
<protein>
    <recommendedName>
        <fullName evidence="3">mevalonate kinase</fullName>
        <ecNumber evidence="3">2.7.1.36</ecNumber>
    </recommendedName>
</protein>
<comment type="pathway">
    <text evidence="12">Isoprenoid biosynthesis; isopentenyl diphosphate biosynthesis via mevalonate pathway; isopentenyl diphosphate from (R)-mevalonate: step 1/3.</text>
</comment>
<feature type="domain" description="GHMP kinase C-terminal" evidence="14">
    <location>
        <begin position="223"/>
        <end position="299"/>
    </location>
</feature>
<keyword evidence="11" id="KW-0443">Lipid metabolism</keyword>
<dbReference type="NCBIfam" id="TIGR00549">
    <property type="entry name" value="mevalon_kin"/>
    <property type="match status" value="1"/>
</dbReference>
<dbReference type="Gene3D" id="3.30.230.10">
    <property type="match status" value="1"/>
</dbReference>
<dbReference type="PANTHER" id="PTHR43290:SF2">
    <property type="entry name" value="MEVALONATE KINASE"/>
    <property type="match status" value="1"/>
</dbReference>
<comment type="subcellular location">
    <subcellularLocation>
        <location evidence="1">Cytoplasm</location>
    </subcellularLocation>
</comment>
<keyword evidence="5" id="KW-0444">Lipid biosynthesis</keyword>
<organism evidence="15 16">
    <name type="scientific">Fructilactobacillus sanfranciscensis</name>
    <name type="common">Lactobacillus sanfranciscensis</name>
    <dbReference type="NCBI Taxonomy" id="1625"/>
    <lineage>
        <taxon>Bacteria</taxon>
        <taxon>Bacillati</taxon>
        <taxon>Bacillota</taxon>
        <taxon>Bacilli</taxon>
        <taxon>Lactobacillales</taxon>
        <taxon>Lactobacillaceae</taxon>
        <taxon>Fructilactobacillus</taxon>
    </lineage>
</organism>
<feature type="domain" description="GHMP kinase N-terminal" evidence="13">
    <location>
        <begin position="74"/>
        <end position="148"/>
    </location>
</feature>
<evidence type="ECO:0000256" key="9">
    <source>
        <dbReference type="ARBA" id="ARBA00022840"/>
    </source>
</evidence>
<comment type="similarity">
    <text evidence="2">Belongs to the GHMP kinase family. Mevalonate kinase subfamily.</text>
</comment>
<reference evidence="15 16" key="1">
    <citation type="submission" date="2018-05" db="EMBL/GenBank/DDBJ databases">
        <title>Lactobacillus sanfranciscensis Ah4 draft denome sequence.</title>
        <authorList>
            <person name="Zhang G."/>
        </authorList>
    </citation>
    <scope>NUCLEOTIDE SEQUENCE [LARGE SCALE GENOMIC DNA]</scope>
    <source>
        <strain evidence="15 16">Ah4</strain>
    </source>
</reference>
<dbReference type="InterPro" id="IPR013750">
    <property type="entry name" value="GHMP_kinase_C_dom"/>
</dbReference>
<keyword evidence="4" id="KW-0963">Cytoplasm</keyword>
<evidence type="ECO:0000256" key="1">
    <source>
        <dbReference type="ARBA" id="ARBA00004496"/>
    </source>
</evidence>
<accession>A0A5C4TKB3</accession>
<dbReference type="InterPro" id="IPR020568">
    <property type="entry name" value="Ribosomal_Su5_D2-typ_SF"/>
</dbReference>
<dbReference type="GO" id="GO:0005524">
    <property type="term" value="F:ATP binding"/>
    <property type="evidence" value="ECO:0007669"/>
    <property type="project" value="UniProtKB-KW"/>
</dbReference>
<evidence type="ECO:0000256" key="4">
    <source>
        <dbReference type="ARBA" id="ARBA00022490"/>
    </source>
</evidence>
<keyword evidence="8 15" id="KW-0418">Kinase</keyword>
<evidence type="ECO:0000256" key="8">
    <source>
        <dbReference type="ARBA" id="ARBA00022777"/>
    </source>
</evidence>
<evidence type="ECO:0000256" key="3">
    <source>
        <dbReference type="ARBA" id="ARBA00012103"/>
    </source>
</evidence>
<dbReference type="SUPFAM" id="SSF55060">
    <property type="entry name" value="GHMP Kinase, C-terminal domain"/>
    <property type="match status" value="1"/>
</dbReference>
<dbReference type="PROSITE" id="PS00627">
    <property type="entry name" value="GHMP_KINASES_ATP"/>
    <property type="match status" value="1"/>
</dbReference>
<name>A0A5C4TKB3_FRUSA</name>
<dbReference type="Pfam" id="PF08544">
    <property type="entry name" value="GHMP_kinases_C"/>
    <property type="match status" value="1"/>
</dbReference>
<dbReference type="RefSeq" id="WP_014081975.1">
    <property type="nucleotide sequence ID" value="NZ_CP168671.1"/>
</dbReference>
<dbReference type="Pfam" id="PF00288">
    <property type="entry name" value="GHMP_kinases_N"/>
    <property type="match status" value="1"/>
</dbReference>
<proteinExistence type="inferred from homology"/>
<dbReference type="InterPro" id="IPR006204">
    <property type="entry name" value="GHMP_kinase_N_dom"/>
</dbReference>
<dbReference type="UniPathway" id="UPA00057">
    <property type="reaction ID" value="UER00098"/>
</dbReference>
<dbReference type="PANTHER" id="PTHR43290">
    <property type="entry name" value="MEVALONATE KINASE"/>
    <property type="match status" value="1"/>
</dbReference>
<dbReference type="OMA" id="GPFFDAP"/>
<dbReference type="Proteomes" id="UP000313312">
    <property type="component" value="Unassembled WGS sequence"/>
</dbReference>
<evidence type="ECO:0000256" key="11">
    <source>
        <dbReference type="ARBA" id="ARBA00023098"/>
    </source>
</evidence>
<dbReference type="PRINTS" id="PR00959">
    <property type="entry name" value="MEVGALKINASE"/>
</dbReference>
<comment type="caution">
    <text evidence="15">The sequence shown here is derived from an EMBL/GenBank/DDBJ whole genome shotgun (WGS) entry which is preliminary data.</text>
</comment>
<sequence length="317" mass="34503">MNKEAIGKSHAKVIFLGEHSAVYQKPAIVFPLPQIEAQVTIKPIHSNESEIESKYFNGPLSELPTSMTGISQLIERLNELLNPKHIKFSIQIISEIPLGRGMGSSAATSAALTRAYFAYFEKSLDKQELDNLINVEESITHGNPSGIDAKTVISDQPILFENGHFTPISFNTTGFIIIADTGISSNTKIAVDEVHNRLNYHPELVKQEINQLGNLTEQVKLTLNNNDIKKTGQLMNDAQMILSNLGVSSFKLDHLISVAKANDALGAKLTGSGMGGCIIALCGTLEKAQLIKKQLLNNGAKSAWIQSLNELTSEAKQ</sequence>
<evidence type="ECO:0000256" key="12">
    <source>
        <dbReference type="ARBA" id="ARBA00029438"/>
    </source>
</evidence>
<dbReference type="InterPro" id="IPR006205">
    <property type="entry name" value="Mev_gal_kin"/>
</dbReference>
<dbReference type="AlphaFoldDB" id="A0A5C4TKB3"/>
<dbReference type="EC" id="2.7.1.36" evidence="3"/>
<dbReference type="InterPro" id="IPR036554">
    <property type="entry name" value="GHMP_kinase_C_sf"/>
</dbReference>
<gene>
    <name evidence="15" type="primary">mvk</name>
    <name evidence="15" type="ORF">DID87_01610</name>
</gene>
<evidence type="ECO:0000256" key="6">
    <source>
        <dbReference type="ARBA" id="ARBA00022679"/>
    </source>
</evidence>
<dbReference type="InterPro" id="IPR006203">
    <property type="entry name" value="GHMP_knse_ATP-bd_CS"/>
</dbReference>
<evidence type="ECO:0000256" key="5">
    <source>
        <dbReference type="ARBA" id="ARBA00022516"/>
    </source>
</evidence>
<keyword evidence="6" id="KW-0808">Transferase</keyword>
<evidence type="ECO:0000313" key="15">
    <source>
        <dbReference type="EMBL" id="TNK91067.1"/>
    </source>
</evidence>
<keyword evidence="7" id="KW-0547">Nucleotide-binding</keyword>
<evidence type="ECO:0000259" key="13">
    <source>
        <dbReference type="Pfam" id="PF00288"/>
    </source>
</evidence>
<evidence type="ECO:0000313" key="16">
    <source>
        <dbReference type="Proteomes" id="UP000313312"/>
    </source>
</evidence>
<dbReference type="GO" id="GO:0004496">
    <property type="term" value="F:mevalonate kinase activity"/>
    <property type="evidence" value="ECO:0007669"/>
    <property type="project" value="UniProtKB-EC"/>
</dbReference>
<keyword evidence="9" id="KW-0067">ATP-binding</keyword>
<dbReference type="EMBL" id="QFCR01000002">
    <property type="protein sequence ID" value="TNK91067.1"/>
    <property type="molecule type" value="Genomic_DNA"/>
</dbReference>
<dbReference type="Gene3D" id="3.30.70.890">
    <property type="entry name" value="GHMP kinase, C-terminal domain"/>
    <property type="match status" value="1"/>
</dbReference>
<evidence type="ECO:0000256" key="2">
    <source>
        <dbReference type="ARBA" id="ARBA00006495"/>
    </source>
</evidence>
<dbReference type="InterPro" id="IPR014721">
    <property type="entry name" value="Ribsml_uS5_D2-typ_fold_subgr"/>
</dbReference>
<dbReference type="GO" id="GO:0005829">
    <property type="term" value="C:cytosol"/>
    <property type="evidence" value="ECO:0007669"/>
    <property type="project" value="TreeGrafter"/>
</dbReference>
<keyword evidence="10" id="KW-0460">Magnesium</keyword>
<dbReference type="GO" id="GO:0019287">
    <property type="term" value="P:isopentenyl diphosphate biosynthetic process, mevalonate pathway"/>
    <property type="evidence" value="ECO:0007669"/>
    <property type="project" value="UniProtKB-UniPathway"/>
</dbReference>
<dbReference type="SUPFAM" id="SSF54211">
    <property type="entry name" value="Ribosomal protein S5 domain 2-like"/>
    <property type="match status" value="1"/>
</dbReference>